<evidence type="ECO:0000313" key="2">
    <source>
        <dbReference type="EMBL" id="KIL79525.1"/>
    </source>
</evidence>
<protein>
    <submittedName>
        <fullName evidence="2">Uncharacterized protein</fullName>
    </submittedName>
</protein>
<dbReference type="EMBL" id="JXLP01000003">
    <property type="protein sequence ID" value="KIL79525.1"/>
    <property type="molecule type" value="Genomic_DNA"/>
</dbReference>
<evidence type="ECO:0000313" key="3">
    <source>
        <dbReference type="Proteomes" id="UP000031982"/>
    </source>
</evidence>
<sequence>MIEEFAVYTVKGEGIVLQSFMLGMFFLYFPEDKTEYIPAVISMVIFTAAAVAVFLFFRRISKREEEKVNQEYREAKK</sequence>
<keyword evidence="1" id="KW-0472">Membrane</keyword>
<name>A0ABR5AXR6_BACBA</name>
<keyword evidence="3" id="KW-1185">Reference proteome</keyword>
<proteinExistence type="predicted"/>
<dbReference type="Proteomes" id="UP000031982">
    <property type="component" value="Unassembled WGS sequence"/>
</dbReference>
<reference evidence="2 3" key="1">
    <citation type="submission" date="2015-01" db="EMBL/GenBank/DDBJ databases">
        <title>Genome Assembly of Bacillus badius MTCC 1458.</title>
        <authorList>
            <person name="Verma A."/>
            <person name="Khatri I."/>
            <person name="Mual P."/>
            <person name="Subramanian S."/>
            <person name="Krishnamurthi S."/>
        </authorList>
    </citation>
    <scope>NUCLEOTIDE SEQUENCE [LARGE SCALE GENOMIC DNA]</scope>
    <source>
        <strain evidence="2 3">MTCC 1458</strain>
    </source>
</reference>
<feature type="transmembrane region" description="Helical" evidence="1">
    <location>
        <begin position="36"/>
        <end position="57"/>
    </location>
</feature>
<comment type="caution">
    <text evidence="2">The sequence shown here is derived from an EMBL/GenBank/DDBJ whole genome shotgun (WGS) entry which is preliminary data.</text>
</comment>
<dbReference type="RefSeq" id="WP_041094399.1">
    <property type="nucleotide sequence ID" value="NZ_BSSZ01000001.1"/>
</dbReference>
<accession>A0ABR5AXR6</accession>
<organism evidence="2 3">
    <name type="scientific">Bacillus badius</name>
    <dbReference type="NCBI Taxonomy" id="1455"/>
    <lineage>
        <taxon>Bacteria</taxon>
        <taxon>Bacillati</taxon>
        <taxon>Bacillota</taxon>
        <taxon>Bacilli</taxon>
        <taxon>Bacillales</taxon>
        <taxon>Bacillaceae</taxon>
        <taxon>Pseudobacillus</taxon>
    </lineage>
</organism>
<evidence type="ECO:0000256" key="1">
    <source>
        <dbReference type="SAM" id="Phobius"/>
    </source>
</evidence>
<gene>
    <name evidence="2" type="ORF">SD77_3391</name>
</gene>
<feature type="transmembrane region" description="Helical" evidence="1">
    <location>
        <begin position="12"/>
        <end position="30"/>
    </location>
</feature>
<keyword evidence="1" id="KW-1133">Transmembrane helix</keyword>
<keyword evidence="1" id="KW-0812">Transmembrane</keyword>
<dbReference type="GeneID" id="92778631"/>